<dbReference type="PROSITE" id="PS01149">
    <property type="entry name" value="PSI_RSU"/>
    <property type="match status" value="1"/>
</dbReference>
<dbReference type="InterPro" id="IPR020094">
    <property type="entry name" value="TruA/RsuA/RluB/E/F_N"/>
</dbReference>
<dbReference type="Pfam" id="PF00849">
    <property type="entry name" value="PseudoU_synth_2"/>
    <property type="match status" value="1"/>
</dbReference>
<dbReference type="InterPro" id="IPR000748">
    <property type="entry name" value="PsdUridine_synth_RsuA/RluB/E/F"/>
</dbReference>
<comment type="caution">
    <text evidence="6">The sequence shown here is derived from an EMBL/GenBank/DDBJ whole genome shotgun (WGS) entry which is preliminary data.</text>
</comment>
<dbReference type="InterPro" id="IPR006145">
    <property type="entry name" value="PsdUridine_synth_RsuA/RluA"/>
</dbReference>
<evidence type="ECO:0000259" key="5">
    <source>
        <dbReference type="Pfam" id="PF00849"/>
    </source>
</evidence>
<dbReference type="PANTHER" id="PTHR47683:SF4">
    <property type="entry name" value="PSEUDOURIDINE SYNTHASE"/>
    <property type="match status" value="1"/>
</dbReference>
<evidence type="ECO:0000256" key="1">
    <source>
        <dbReference type="ARBA" id="ARBA00008348"/>
    </source>
</evidence>
<accession>A0ABT7HME5</accession>
<dbReference type="EMBL" id="JASSPP010000010">
    <property type="protein sequence ID" value="MDK9581021.1"/>
    <property type="molecule type" value="Genomic_DNA"/>
</dbReference>
<dbReference type="InterPro" id="IPR018496">
    <property type="entry name" value="PsdUridine_synth_RsuA/RluB_CS"/>
</dbReference>
<dbReference type="NCBIfam" id="TIGR00093">
    <property type="entry name" value="pseudouridine synthase"/>
    <property type="match status" value="1"/>
</dbReference>
<reference evidence="6 7" key="1">
    <citation type="submission" date="2023-06" db="EMBL/GenBank/DDBJ databases">
        <title>Antibody response to the Sneathia vaginalis cytopathogenic toxin A during pregnancy.</title>
        <authorList>
            <person name="Mccoy Z.T."/>
            <person name="Serrano M.G."/>
            <person name="Spaine K."/>
            <person name="Edwards D.J."/>
            <person name="Buck G.A."/>
            <person name="Jefferson K."/>
        </authorList>
    </citation>
    <scope>NUCLEOTIDE SEQUENCE [LARGE SCALE GENOMIC DNA]</scope>
    <source>
        <strain evidence="6 7">CCUG 42621</strain>
    </source>
</reference>
<dbReference type="SUPFAM" id="SSF55120">
    <property type="entry name" value="Pseudouridine synthase"/>
    <property type="match status" value="1"/>
</dbReference>
<evidence type="ECO:0000313" key="6">
    <source>
        <dbReference type="EMBL" id="MDK9581021.1"/>
    </source>
</evidence>
<evidence type="ECO:0000256" key="2">
    <source>
        <dbReference type="ARBA" id="ARBA00022884"/>
    </source>
</evidence>
<dbReference type="CDD" id="cd02553">
    <property type="entry name" value="PseudoU_synth_RsuA"/>
    <property type="match status" value="1"/>
</dbReference>
<keyword evidence="2" id="KW-0694">RNA-binding</keyword>
<sequence>MNNKIITDPSFCLDEDFAEVSFLDTKISYRPFRYIMLNKPKNVVSASYDKTYTTVIDLVKKDFSTYKLFPIGRLDIDTVGLLILTNDGELTHNLLSPKKHIKKTYYVEYEKEMSISDINKLEKGIDLGSYITKADAKVEILSAKSCYLTITEGKFHQIKKMFKALKNEVLFLKRVKMNKLELDVKLNYGEYRELTEDELKLLKD</sequence>
<dbReference type="Gene3D" id="3.30.70.580">
    <property type="entry name" value="Pseudouridine synthase I, catalytic domain, N-terminal subdomain"/>
    <property type="match status" value="1"/>
</dbReference>
<dbReference type="Proteomes" id="UP001225134">
    <property type="component" value="Unassembled WGS sequence"/>
</dbReference>
<comment type="similarity">
    <text evidence="1 4">Belongs to the pseudouridine synthase RsuA family.</text>
</comment>
<dbReference type="GO" id="GO:0160136">
    <property type="term" value="F:16S rRNA pseudouridine(516) synthase activity"/>
    <property type="evidence" value="ECO:0007669"/>
    <property type="project" value="UniProtKB-EC"/>
</dbReference>
<proteinExistence type="inferred from homology"/>
<keyword evidence="3 4" id="KW-0413">Isomerase</keyword>
<gene>
    <name evidence="6" type="ORF">QQA45_05870</name>
</gene>
<feature type="domain" description="Pseudouridine synthase RsuA/RluA-like" evidence="5">
    <location>
        <begin position="34"/>
        <end position="163"/>
    </location>
</feature>
<name>A0ABT7HME5_9FUSO</name>
<keyword evidence="7" id="KW-1185">Reference proteome</keyword>
<evidence type="ECO:0000256" key="3">
    <source>
        <dbReference type="ARBA" id="ARBA00023235"/>
    </source>
</evidence>
<dbReference type="EC" id="5.4.99.-" evidence="4"/>
<dbReference type="InterPro" id="IPR020103">
    <property type="entry name" value="PsdUridine_synth_cat_dom_sf"/>
</dbReference>
<evidence type="ECO:0000313" key="7">
    <source>
        <dbReference type="Proteomes" id="UP001225134"/>
    </source>
</evidence>
<dbReference type="InterPro" id="IPR042092">
    <property type="entry name" value="PsdUridine_s_RsuA/RluB/E/F_cat"/>
</dbReference>
<protein>
    <recommendedName>
        <fullName evidence="4">Pseudouridine synthase</fullName>
        <ecNumber evidence="4">5.4.99.-</ecNumber>
    </recommendedName>
</protein>
<organism evidence="6 7">
    <name type="scientific">Sneathia sanguinegens</name>
    <dbReference type="NCBI Taxonomy" id="40543"/>
    <lineage>
        <taxon>Bacteria</taxon>
        <taxon>Fusobacteriati</taxon>
        <taxon>Fusobacteriota</taxon>
        <taxon>Fusobacteriia</taxon>
        <taxon>Fusobacteriales</taxon>
        <taxon>Leptotrichiaceae</taxon>
        <taxon>Sneathia</taxon>
    </lineage>
</organism>
<dbReference type="InterPro" id="IPR050343">
    <property type="entry name" value="RsuA_PseudoU_synthase"/>
</dbReference>
<evidence type="ECO:0000256" key="4">
    <source>
        <dbReference type="RuleBase" id="RU003887"/>
    </source>
</evidence>
<dbReference type="Gene3D" id="3.30.70.1560">
    <property type="entry name" value="Alpha-L RNA-binding motif"/>
    <property type="match status" value="1"/>
</dbReference>
<dbReference type="PANTHER" id="PTHR47683">
    <property type="entry name" value="PSEUDOURIDINE SYNTHASE FAMILY PROTEIN-RELATED"/>
    <property type="match status" value="1"/>
</dbReference>
<dbReference type="RefSeq" id="WP_285153242.1">
    <property type="nucleotide sequence ID" value="NZ_JASSPP010000010.1"/>
</dbReference>